<proteinExistence type="inferred from homology"/>
<evidence type="ECO:0000256" key="3">
    <source>
        <dbReference type="ARBA" id="ARBA00012551"/>
    </source>
</evidence>
<dbReference type="Proteomes" id="UP000699462">
    <property type="component" value="Unassembled WGS sequence"/>
</dbReference>
<evidence type="ECO:0000256" key="7">
    <source>
        <dbReference type="ARBA" id="ARBA00022840"/>
    </source>
</evidence>
<dbReference type="PANTHER" id="PTHR10799">
    <property type="entry name" value="SNF2/RAD54 HELICASE FAMILY"/>
    <property type="match status" value="1"/>
</dbReference>
<evidence type="ECO:0000256" key="9">
    <source>
        <dbReference type="ARBA" id="ARBA00023125"/>
    </source>
</evidence>
<dbReference type="EC" id="3.6.4.12" evidence="3"/>
<dbReference type="InterPro" id="IPR000330">
    <property type="entry name" value="SNF2_N"/>
</dbReference>
<organism evidence="14 15">
    <name type="scientific">Paragonimus westermani</name>
    <dbReference type="NCBI Taxonomy" id="34504"/>
    <lineage>
        <taxon>Eukaryota</taxon>
        <taxon>Metazoa</taxon>
        <taxon>Spiralia</taxon>
        <taxon>Lophotrochozoa</taxon>
        <taxon>Platyhelminthes</taxon>
        <taxon>Trematoda</taxon>
        <taxon>Digenea</taxon>
        <taxon>Plagiorchiida</taxon>
        <taxon>Troglotremata</taxon>
        <taxon>Troglotrematidae</taxon>
        <taxon>Paragonimus</taxon>
    </lineage>
</organism>
<evidence type="ECO:0000313" key="14">
    <source>
        <dbReference type="EMBL" id="KAF8572411.1"/>
    </source>
</evidence>
<dbReference type="SMART" id="SM00490">
    <property type="entry name" value="HELICc"/>
    <property type="match status" value="1"/>
</dbReference>
<feature type="region of interest" description="Disordered" evidence="11">
    <location>
        <begin position="369"/>
        <end position="410"/>
    </location>
</feature>
<dbReference type="GO" id="GO:0016787">
    <property type="term" value="F:hydrolase activity"/>
    <property type="evidence" value="ECO:0007669"/>
    <property type="project" value="UniProtKB-KW"/>
</dbReference>
<dbReference type="GO" id="GO:0005634">
    <property type="term" value="C:nucleus"/>
    <property type="evidence" value="ECO:0007669"/>
    <property type="project" value="UniProtKB-SubCell"/>
</dbReference>
<name>A0A8T0E101_9TREM</name>
<dbReference type="Gene3D" id="3.40.50.300">
    <property type="entry name" value="P-loop containing nucleotide triphosphate hydrolases"/>
    <property type="match status" value="1"/>
</dbReference>
<evidence type="ECO:0000259" key="13">
    <source>
        <dbReference type="PROSITE" id="PS51194"/>
    </source>
</evidence>
<evidence type="ECO:0000256" key="5">
    <source>
        <dbReference type="ARBA" id="ARBA00022801"/>
    </source>
</evidence>
<feature type="compositionally biased region" description="Low complexity" evidence="11">
    <location>
        <begin position="375"/>
        <end position="403"/>
    </location>
</feature>
<dbReference type="InterPro" id="IPR049730">
    <property type="entry name" value="SNF2/RAD54-like_C"/>
</dbReference>
<dbReference type="OrthoDB" id="448448at2759"/>
<feature type="domain" description="Helicase C-terminal" evidence="13">
    <location>
        <begin position="1036"/>
        <end position="1194"/>
    </location>
</feature>
<protein>
    <recommendedName>
        <fullName evidence="3">DNA helicase</fullName>
        <ecNumber evidence="3">3.6.4.12</ecNumber>
    </recommendedName>
</protein>
<sequence length="1259" mass="140744">MTDSSPPSEITTPTDQVIDGPAQPTLLSDQLGPPDAETADYLGRFNIDMGTSAADGDAPHFIINLNAYNSDGLTPSDDSGLDSLATLPVGGPLPSTSGSVSADSNEKSLASVSTVPVPQPYLRPMGRTRGRGRGRYNPIPLDDVMEKKIMTFEGRDCVQHLDELQRLFPRFKRAYINRIFTRNMLNYDKTFQQLNEQNNIEVAKCASVRLVQANKPDPKRRPKPKGEIIPLNPQSYLYLDVPLGRCPPHIASTLYRRVIVNPDGTVESADEHENKYLDMNGLKPRVPILRPPIIKPDSEESVNPLTPVHGVDSPVSTKPTPPDSATSKTILPPQYTALGVPITPVQTGNRFFRTNRVCETEIKKRGYVDRELRNTKSSGGTTTRRTRTTNTQRDSDTGSTSTSETKEGDAVKYMASVGVVSTPASKKKTSKSHGKQMVPASNVEHVPDEVEAPVDDGLNLTNEERKNILEFFNLARFEELCLMPGCFRKTAMILVSSRPFQTITHLVNFLSEARLSSSLVDSCKEILQMRSTIIRLMQRCERITERVASHASKLLANSVTLSINPEQPDLDTAIASETGKNPDDVSGQLLTQQPAILNPLRELKPYQLVGLNWLRLLHHEQVNGILADEMGLGKTIQAIAFLASLWESGDRGPHLIICPSSTQDNWQRELADWCSHLKVLVYQGPAEQRKAVRLKIYEAGTRPDFNILLTSYAIGTSTIEDRALLKRVNFHYGIFDEAHMLKNMSSQRYRHLSNFRVQRRLLLTGTPLQNNLLELVSLLSFLMPDMFSRSAELLKRMFQVYSKPVGERGEDGFGDLENTERSKFELERLEEAKNLLHPFFLRRLKSQVLSQLPPKTSEIIRVPMTESQAKHYWRLVERLRQTTASPSKNGTDIPFNPIKMELSGNDNCLVDTDPPASKKPCLEKTVNGTDVTGAVDYCKTSGPTESPSNMIVQLRKAANHEALLSGIAFSEASLRDIAETLHLDPSHANSDPQLIFEDLSVLSDHQVHKICQFYDILSSYTLPIETLLSGSGKLVWLDENIPKLIKAGHRLLIFSQFVIVLDLLEEFLRSKDQRYLRLDGSTPVTERQELVDRFNSSSIEIFLLSTRAGGMGINLTGADVVIIHDIDFNPYNDKQAEDRVHRLGQTRPVHIIRLISENTVEEGILRIATDKLQLEQDVTGSVKQETDEAEPELTGASTVAEQEEDEFTESTNVVLKILGSCDQPRVKQEKPLTFLPRSTRISDREFWSLLEDTLKKTDV</sequence>
<comment type="similarity">
    <text evidence="2">Belongs to the SNF2/RAD54 helicase family.</text>
</comment>
<dbReference type="EMBL" id="JTDF01000043">
    <property type="protein sequence ID" value="KAF8572411.1"/>
    <property type="molecule type" value="Genomic_DNA"/>
</dbReference>
<keyword evidence="8" id="KW-0156">Chromatin regulator</keyword>
<dbReference type="InterPro" id="IPR001650">
    <property type="entry name" value="Helicase_C-like"/>
</dbReference>
<dbReference type="GO" id="GO:0005694">
    <property type="term" value="C:chromosome"/>
    <property type="evidence" value="ECO:0007669"/>
    <property type="project" value="UniProtKB-ARBA"/>
</dbReference>
<dbReference type="PROSITE" id="PS51192">
    <property type="entry name" value="HELICASE_ATP_BIND_1"/>
    <property type="match status" value="1"/>
</dbReference>
<keyword evidence="4" id="KW-0547">Nucleotide-binding</keyword>
<dbReference type="FunFam" id="3.40.50.10810:FF:000014">
    <property type="entry name" value="SWI/SNF-related matrix-associated actin-dependent regulator of chromatin subfamily A containing DEAD/H box 1"/>
    <property type="match status" value="1"/>
</dbReference>
<dbReference type="AlphaFoldDB" id="A0A8T0E101"/>
<evidence type="ECO:0000256" key="4">
    <source>
        <dbReference type="ARBA" id="ARBA00022741"/>
    </source>
</evidence>
<feature type="region of interest" description="Disordered" evidence="11">
    <location>
        <begin position="1178"/>
        <end position="1205"/>
    </location>
</feature>
<feature type="compositionally biased region" description="Polar residues" evidence="11">
    <location>
        <begin position="314"/>
        <end position="329"/>
    </location>
</feature>
<evidence type="ECO:0000256" key="8">
    <source>
        <dbReference type="ARBA" id="ARBA00022853"/>
    </source>
</evidence>
<reference evidence="14 15" key="1">
    <citation type="submission" date="2019-07" db="EMBL/GenBank/DDBJ databases">
        <title>Annotation for the trematode Paragonimus westermani.</title>
        <authorList>
            <person name="Choi Y.-J."/>
        </authorList>
    </citation>
    <scope>NUCLEOTIDE SEQUENCE [LARGE SCALE GENOMIC DNA]</scope>
    <source>
        <strain evidence="14">180907_Pwestermani</strain>
    </source>
</reference>
<dbReference type="InterPro" id="IPR027417">
    <property type="entry name" value="P-loop_NTPase"/>
</dbReference>
<comment type="caution">
    <text evidence="14">The sequence shown here is derived from an EMBL/GenBank/DDBJ whole genome shotgun (WGS) entry which is preliminary data.</text>
</comment>
<feature type="domain" description="Helicase ATP-binding" evidence="12">
    <location>
        <begin position="615"/>
        <end position="785"/>
    </location>
</feature>
<evidence type="ECO:0000256" key="2">
    <source>
        <dbReference type="ARBA" id="ARBA00007025"/>
    </source>
</evidence>
<dbReference type="GO" id="GO:0006325">
    <property type="term" value="P:chromatin organization"/>
    <property type="evidence" value="ECO:0007669"/>
    <property type="project" value="UniProtKB-KW"/>
</dbReference>
<keyword evidence="10" id="KW-0539">Nucleus</keyword>
<evidence type="ECO:0000256" key="10">
    <source>
        <dbReference type="ARBA" id="ARBA00023242"/>
    </source>
</evidence>
<gene>
    <name evidence="14" type="ORF">P879_00930</name>
</gene>
<feature type="region of interest" description="Disordered" evidence="11">
    <location>
        <begin position="297"/>
        <end position="330"/>
    </location>
</feature>
<dbReference type="Gene3D" id="3.40.50.10810">
    <property type="entry name" value="Tandem AAA-ATPase domain"/>
    <property type="match status" value="1"/>
</dbReference>
<dbReference type="SUPFAM" id="SSF52540">
    <property type="entry name" value="P-loop containing nucleoside triphosphate hydrolases"/>
    <property type="match status" value="2"/>
</dbReference>
<evidence type="ECO:0000313" key="15">
    <source>
        <dbReference type="Proteomes" id="UP000699462"/>
    </source>
</evidence>
<evidence type="ECO:0000256" key="6">
    <source>
        <dbReference type="ARBA" id="ARBA00022806"/>
    </source>
</evidence>
<feature type="region of interest" description="Disordered" evidence="11">
    <location>
        <begin position="79"/>
        <end position="139"/>
    </location>
</feature>
<dbReference type="InterPro" id="IPR014001">
    <property type="entry name" value="Helicase_ATP-bd"/>
</dbReference>
<dbReference type="GO" id="GO:0003677">
    <property type="term" value="F:DNA binding"/>
    <property type="evidence" value="ECO:0007669"/>
    <property type="project" value="UniProtKB-KW"/>
</dbReference>
<comment type="subcellular location">
    <subcellularLocation>
        <location evidence="1">Nucleus</location>
    </subcellularLocation>
</comment>
<dbReference type="PROSITE" id="PS51194">
    <property type="entry name" value="HELICASE_CTER"/>
    <property type="match status" value="1"/>
</dbReference>
<feature type="compositionally biased region" description="Polar residues" evidence="11">
    <location>
        <begin position="94"/>
        <end position="116"/>
    </location>
</feature>
<evidence type="ECO:0000256" key="1">
    <source>
        <dbReference type="ARBA" id="ARBA00004123"/>
    </source>
</evidence>
<keyword evidence="15" id="KW-1185">Reference proteome</keyword>
<keyword evidence="6" id="KW-0347">Helicase</keyword>
<feature type="compositionally biased region" description="Polar residues" evidence="11">
    <location>
        <begin position="1"/>
        <end position="15"/>
    </location>
</feature>
<evidence type="ECO:0000256" key="11">
    <source>
        <dbReference type="SAM" id="MobiDB-lite"/>
    </source>
</evidence>
<dbReference type="GO" id="GO:0005524">
    <property type="term" value="F:ATP binding"/>
    <property type="evidence" value="ECO:0007669"/>
    <property type="project" value="UniProtKB-KW"/>
</dbReference>
<dbReference type="Pfam" id="PF00271">
    <property type="entry name" value="Helicase_C"/>
    <property type="match status" value="1"/>
</dbReference>
<keyword evidence="9" id="KW-0238">DNA-binding</keyword>
<dbReference type="SMART" id="SM00487">
    <property type="entry name" value="DEXDc"/>
    <property type="match status" value="1"/>
</dbReference>
<dbReference type="GO" id="GO:0003678">
    <property type="term" value="F:DNA helicase activity"/>
    <property type="evidence" value="ECO:0007669"/>
    <property type="project" value="UniProtKB-EC"/>
</dbReference>
<dbReference type="InterPro" id="IPR038718">
    <property type="entry name" value="SNF2-like_sf"/>
</dbReference>
<feature type="region of interest" description="Disordered" evidence="11">
    <location>
        <begin position="1"/>
        <end position="35"/>
    </location>
</feature>
<dbReference type="CDD" id="cd18793">
    <property type="entry name" value="SF2_C_SNF"/>
    <property type="match status" value="1"/>
</dbReference>
<dbReference type="Pfam" id="PF00176">
    <property type="entry name" value="SNF2-rel_dom"/>
    <property type="match status" value="1"/>
</dbReference>
<accession>A0A8T0E101</accession>
<evidence type="ECO:0000259" key="12">
    <source>
        <dbReference type="PROSITE" id="PS51192"/>
    </source>
</evidence>
<keyword evidence="5" id="KW-0378">Hydrolase</keyword>
<keyword evidence="7" id="KW-0067">ATP-binding</keyword>